<dbReference type="PANTHER" id="PTHR30349">
    <property type="entry name" value="PHAGE INTEGRASE-RELATED"/>
    <property type="match status" value="1"/>
</dbReference>
<keyword evidence="1" id="KW-1029">Fimbrium biogenesis</keyword>
<organism evidence="6 7">
    <name type="scientific">Komarekiella delphini-convector SJRDD-AB1</name>
    <dbReference type="NCBI Taxonomy" id="2593771"/>
    <lineage>
        <taxon>Bacteria</taxon>
        <taxon>Bacillati</taxon>
        <taxon>Cyanobacteriota</taxon>
        <taxon>Cyanophyceae</taxon>
        <taxon>Nostocales</taxon>
        <taxon>Nostocaceae</taxon>
        <taxon>Komarekiella</taxon>
        <taxon>Komarekiella delphini-convector</taxon>
    </lineage>
</organism>
<comment type="caution">
    <text evidence="6">The sequence shown here is derived from an EMBL/GenBank/DDBJ whole genome shotgun (WGS) entry which is preliminary data.</text>
</comment>
<dbReference type="AlphaFoldDB" id="A0AA40VVV2"/>
<keyword evidence="2" id="KW-0805">Transcription regulation</keyword>
<evidence type="ECO:0000256" key="2">
    <source>
        <dbReference type="ARBA" id="ARBA00023015"/>
    </source>
</evidence>
<dbReference type="Gene3D" id="1.10.443.10">
    <property type="entry name" value="Intergrase catalytic core"/>
    <property type="match status" value="1"/>
</dbReference>
<evidence type="ECO:0000256" key="3">
    <source>
        <dbReference type="ARBA" id="ARBA00023163"/>
    </source>
</evidence>
<dbReference type="GO" id="GO:0006310">
    <property type="term" value="P:DNA recombination"/>
    <property type="evidence" value="ECO:0007669"/>
    <property type="project" value="UniProtKB-KW"/>
</dbReference>
<evidence type="ECO:0000259" key="5">
    <source>
        <dbReference type="PROSITE" id="PS51898"/>
    </source>
</evidence>
<gene>
    <name evidence="6" type="ORF">FNW02_37410</name>
</gene>
<dbReference type="InterPro" id="IPR011010">
    <property type="entry name" value="DNA_brk_join_enz"/>
</dbReference>
<dbReference type="Proteomes" id="UP001165986">
    <property type="component" value="Unassembled WGS sequence"/>
</dbReference>
<dbReference type="GO" id="GO:0015074">
    <property type="term" value="P:DNA integration"/>
    <property type="evidence" value="ECO:0007669"/>
    <property type="project" value="InterPro"/>
</dbReference>
<dbReference type="SUPFAM" id="SSF56349">
    <property type="entry name" value="DNA breaking-rejoining enzymes"/>
    <property type="match status" value="1"/>
</dbReference>
<dbReference type="GO" id="GO:0003677">
    <property type="term" value="F:DNA binding"/>
    <property type="evidence" value="ECO:0007669"/>
    <property type="project" value="InterPro"/>
</dbReference>
<dbReference type="InterPro" id="IPR002104">
    <property type="entry name" value="Integrase_catalytic"/>
</dbReference>
<evidence type="ECO:0000313" key="7">
    <source>
        <dbReference type="Proteomes" id="UP001165986"/>
    </source>
</evidence>
<dbReference type="EMBL" id="VJXY01000135">
    <property type="protein sequence ID" value="MBD6621227.1"/>
    <property type="molecule type" value="Genomic_DNA"/>
</dbReference>
<accession>A0AA40VVV2</accession>
<evidence type="ECO:0000256" key="1">
    <source>
        <dbReference type="ARBA" id="ARBA00022558"/>
    </source>
</evidence>
<dbReference type="InterPro" id="IPR050090">
    <property type="entry name" value="Tyrosine_recombinase_XerCD"/>
</dbReference>
<reference evidence="6" key="1">
    <citation type="submission" date="2019-07" db="EMBL/GenBank/DDBJ databases">
        <title>Toxilogical consequences of a new and cryptic species of cyanobacteria (Komarekiella delphini-convector) recovered from the epidermis of a bottlenose dolphin and 1500 ft. in the air.</title>
        <authorList>
            <person name="Brown A.O."/>
            <person name="Dvorak P."/>
            <person name="Villanueva C.D."/>
            <person name="Foss A.J."/>
            <person name="Garvey A.D."/>
            <person name="Gibson Q.A."/>
            <person name="Johansen J.R."/>
            <person name="Casamatta D.A."/>
        </authorList>
    </citation>
    <scope>NUCLEOTIDE SEQUENCE</scope>
    <source>
        <strain evidence="6">SJRDD-AB1</strain>
    </source>
</reference>
<protein>
    <submittedName>
        <fullName evidence="6">Tyrosine-type recombinase/integrase</fullName>
    </submittedName>
</protein>
<name>A0AA40VVV2_9NOST</name>
<keyword evidence="7" id="KW-1185">Reference proteome</keyword>
<sequence length="194" mass="22242">MTHTAPPKKVTNLEKRTREYLLPHEVEAMIKAASSTGRHGHRDSTLILLAYRHALRVSELVALRWEQVDFSSGTIHINRLKHGISSTHPLRARELRWLRQLQREYPHSPYLFVSERGTPMAAATAFNIISRAGTLAGLALSVHPHMLRHACGFYLASHGHDTRAIQAYLGHKNIQHTIRYTELTSERFQNFWLD</sequence>
<keyword evidence="3" id="KW-0804">Transcription</keyword>
<dbReference type="PANTHER" id="PTHR30349:SF62">
    <property type="entry name" value="TYPE 1 FIMBRIAE REGULATORY PROTEIN FIMB-RELATED"/>
    <property type="match status" value="1"/>
</dbReference>
<dbReference type="Pfam" id="PF00589">
    <property type="entry name" value="Phage_integrase"/>
    <property type="match status" value="1"/>
</dbReference>
<dbReference type="InterPro" id="IPR013762">
    <property type="entry name" value="Integrase-like_cat_sf"/>
</dbReference>
<evidence type="ECO:0000256" key="4">
    <source>
        <dbReference type="ARBA" id="ARBA00023172"/>
    </source>
</evidence>
<dbReference type="RefSeq" id="WP_191762545.1">
    <property type="nucleotide sequence ID" value="NZ_VJXY01000135.1"/>
</dbReference>
<proteinExistence type="predicted"/>
<evidence type="ECO:0000313" key="6">
    <source>
        <dbReference type="EMBL" id="MBD6621227.1"/>
    </source>
</evidence>
<feature type="domain" description="Tyr recombinase" evidence="5">
    <location>
        <begin position="16"/>
        <end position="193"/>
    </location>
</feature>
<dbReference type="PROSITE" id="PS51898">
    <property type="entry name" value="TYR_RECOMBINASE"/>
    <property type="match status" value="1"/>
</dbReference>
<keyword evidence="4" id="KW-0233">DNA recombination</keyword>